<organism evidence="2 3">
    <name type="scientific">Lactobacillus bombicola</name>
    <dbReference type="NCBI Taxonomy" id="1505723"/>
    <lineage>
        <taxon>Bacteria</taxon>
        <taxon>Bacillati</taxon>
        <taxon>Bacillota</taxon>
        <taxon>Bacilli</taxon>
        <taxon>Lactobacillales</taxon>
        <taxon>Lactobacillaceae</taxon>
        <taxon>Lactobacillus</taxon>
    </lineage>
</organism>
<dbReference type="EMBL" id="FOMN01000001">
    <property type="protein sequence ID" value="SFD30348.1"/>
    <property type="molecule type" value="Genomic_DNA"/>
</dbReference>
<proteinExistence type="predicted"/>
<accession>A0A1I1RDX3</accession>
<dbReference type="Proteomes" id="UP000199599">
    <property type="component" value="Unassembled WGS sequence"/>
</dbReference>
<feature type="chain" id="PRO_5011738688" evidence="1">
    <location>
        <begin position="30"/>
        <end position="66"/>
    </location>
</feature>
<protein>
    <submittedName>
        <fullName evidence="2">Uncharacterized protein</fullName>
    </submittedName>
</protein>
<evidence type="ECO:0000313" key="2">
    <source>
        <dbReference type="EMBL" id="SFD30348.1"/>
    </source>
</evidence>
<dbReference type="STRING" id="1505723.SAMN04487792_0219"/>
<feature type="signal peptide" evidence="1">
    <location>
        <begin position="1"/>
        <end position="29"/>
    </location>
</feature>
<reference evidence="3" key="1">
    <citation type="submission" date="2016-10" db="EMBL/GenBank/DDBJ databases">
        <authorList>
            <person name="Varghese N."/>
            <person name="Submissions S."/>
        </authorList>
    </citation>
    <scope>NUCLEOTIDE SEQUENCE [LARGE SCALE GENOMIC DNA]</scope>
    <source>
        <strain evidence="3">R-53102</strain>
    </source>
</reference>
<sequence length="66" mass="7721">MKKLIKYLIMSAFTLLLVLSIFPSHQVSAEETAYPIRQVSVDRYLRNIKRTKQITSTWSKIYSLSN</sequence>
<evidence type="ECO:0000313" key="3">
    <source>
        <dbReference type="Proteomes" id="UP000199599"/>
    </source>
</evidence>
<keyword evidence="1" id="KW-0732">Signal</keyword>
<dbReference type="AlphaFoldDB" id="A0A1I1RDX3"/>
<name>A0A1I1RDX3_9LACO</name>
<evidence type="ECO:0000256" key="1">
    <source>
        <dbReference type="SAM" id="SignalP"/>
    </source>
</evidence>
<dbReference type="RefSeq" id="WP_090092073.1">
    <property type="nucleotide sequence ID" value="NZ_CBCRVU010000001.1"/>
</dbReference>
<gene>
    <name evidence="2" type="ORF">SAMN04487792_0219</name>
</gene>